<evidence type="ECO:0000313" key="14">
    <source>
        <dbReference type="EMBL" id="RCI17104.1"/>
    </source>
</evidence>
<keyword evidence="4 13" id="KW-0812">Transmembrane</keyword>
<dbReference type="GO" id="GO:0008312">
    <property type="term" value="F:7S RNA binding"/>
    <property type="evidence" value="ECO:0007669"/>
    <property type="project" value="InterPro"/>
</dbReference>
<dbReference type="EMBL" id="LKCN02000001">
    <property type="protein sequence ID" value="RCI17104.1"/>
    <property type="molecule type" value="Genomic_DNA"/>
</dbReference>
<evidence type="ECO:0000256" key="13">
    <source>
        <dbReference type="SAM" id="Phobius"/>
    </source>
</evidence>
<feature type="compositionally biased region" description="Low complexity" evidence="12">
    <location>
        <begin position="646"/>
        <end position="655"/>
    </location>
</feature>
<keyword evidence="15" id="KW-1185">Reference proteome</keyword>
<dbReference type="GO" id="GO:0016020">
    <property type="term" value="C:membrane"/>
    <property type="evidence" value="ECO:0007669"/>
    <property type="project" value="UniProtKB-SubCell"/>
</dbReference>
<evidence type="ECO:0000256" key="1">
    <source>
        <dbReference type="ARBA" id="ARBA00004141"/>
    </source>
</evidence>
<feature type="non-terminal residue" evidence="14">
    <location>
        <position position="1"/>
    </location>
</feature>
<feature type="region of interest" description="Disordered" evidence="12">
    <location>
        <begin position="574"/>
        <end position="609"/>
    </location>
</feature>
<feature type="region of interest" description="Disordered" evidence="12">
    <location>
        <begin position="1"/>
        <end position="24"/>
    </location>
</feature>
<evidence type="ECO:0000256" key="8">
    <source>
        <dbReference type="ARBA" id="ARBA00023136"/>
    </source>
</evidence>
<evidence type="ECO:0000256" key="11">
    <source>
        <dbReference type="RuleBase" id="RU003750"/>
    </source>
</evidence>
<dbReference type="GO" id="GO:0006614">
    <property type="term" value="P:SRP-dependent cotranslational protein targeting to membrane"/>
    <property type="evidence" value="ECO:0007669"/>
    <property type="project" value="InterPro"/>
</dbReference>
<protein>
    <recommendedName>
        <fullName evidence="16">CDP-diacylglycerol--inositol 3-phosphatidyltransferase</fullName>
    </recommendedName>
</protein>
<comment type="subcellular location">
    <subcellularLocation>
        <location evidence="1">Membrane</location>
        <topology evidence="1">Multi-pass membrane protein</topology>
    </subcellularLocation>
</comment>
<evidence type="ECO:0000256" key="10">
    <source>
        <dbReference type="ARBA" id="ARBA00023274"/>
    </source>
</evidence>
<evidence type="ECO:0000256" key="5">
    <source>
        <dbReference type="ARBA" id="ARBA00022989"/>
    </source>
</evidence>
<keyword evidence="6" id="KW-0443">Lipid metabolism</keyword>
<keyword evidence="3 11" id="KW-0808">Transferase</keyword>
<feature type="compositionally biased region" description="Pro residues" evidence="12">
    <location>
        <begin position="453"/>
        <end position="468"/>
    </location>
</feature>
<dbReference type="GO" id="GO:0003881">
    <property type="term" value="F:CDP-diacylglycerol-inositol 3-phosphatidyltransferase activity"/>
    <property type="evidence" value="ECO:0007669"/>
    <property type="project" value="TreeGrafter"/>
</dbReference>
<keyword evidence="5 13" id="KW-1133">Transmembrane helix</keyword>
<feature type="region of interest" description="Disordered" evidence="12">
    <location>
        <begin position="392"/>
        <end position="474"/>
    </location>
</feature>
<dbReference type="FunFam" id="1.20.120.1760:FF:000011">
    <property type="entry name" value="Cdp-diacylglycerol-inositol 3-phosphatidyltransferase pis"/>
    <property type="match status" value="1"/>
</dbReference>
<evidence type="ECO:0000256" key="2">
    <source>
        <dbReference type="ARBA" id="ARBA00022490"/>
    </source>
</evidence>
<evidence type="ECO:0000256" key="6">
    <source>
        <dbReference type="ARBA" id="ARBA00023098"/>
    </source>
</evidence>
<keyword evidence="7" id="KW-0733">Signal recognition particle</keyword>
<dbReference type="PANTHER" id="PTHR15362:SF4">
    <property type="entry name" value="CDP-DIACYLGLYCEROL--INOSITOL 3-PHOSPHATIDYLTRANSFERASE"/>
    <property type="match status" value="1"/>
</dbReference>
<dbReference type="Gene3D" id="1.20.120.1760">
    <property type="match status" value="1"/>
</dbReference>
<dbReference type="InterPro" id="IPR000462">
    <property type="entry name" value="CDP-OH_P_trans"/>
</dbReference>
<evidence type="ECO:0000256" key="12">
    <source>
        <dbReference type="SAM" id="MobiDB-lite"/>
    </source>
</evidence>
<feature type="transmembrane region" description="Helical" evidence="13">
    <location>
        <begin position="93"/>
        <end position="116"/>
    </location>
</feature>
<gene>
    <name evidence="14" type="ORF">L249_2346</name>
</gene>
<comment type="caution">
    <text evidence="14">The sequence shown here is derived from an EMBL/GenBank/DDBJ whole genome shotgun (WGS) entry which is preliminary data.</text>
</comment>
<keyword evidence="8 13" id="KW-0472">Membrane</keyword>
<dbReference type="InterPro" id="IPR043130">
    <property type="entry name" value="CDP-OH_PTrfase_TM_dom"/>
</dbReference>
<dbReference type="AlphaFoldDB" id="A0A367LRM8"/>
<dbReference type="Pfam" id="PF01922">
    <property type="entry name" value="SRP19"/>
    <property type="match status" value="1"/>
</dbReference>
<dbReference type="GO" id="GO:0005794">
    <property type="term" value="C:Golgi apparatus"/>
    <property type="evidence" value="ECO:0007669"/>
    <property type="project" value="TreeGrafter"/>
</dbReference>
<organism evidence="14 15">
    <name type="scientific">Ophiocordyceps polyrhachis-furcata BCC 54312</name>
    <dbReference type="NCBI Taxonomy" id="1330021"/>
    <lineage>
        <taxon>Eukaryota</taxon>
        <taxon>Fungi</taxon>
        <taxon>Dikarya</taxon>
        <taxon>Ascomycota</taxon>
        <taxon>Pezizomycotina</taxon>
        <taxon>Sordariomycetes</taxon>
        <taxon>Hypocreomycetidae</taxon>
        <taxon>Hypocreales</taxon>
        <taxon>Ophiocordycipitaceae</taxon>
        <taxon>Ophiocordyceps</taxon>
    </lineage>
</organism>
<evidence type="ECO:0000256" key="7">
    <source>
        <dbReference type="ARBA" id="ARBA00023135"/>
    </source>
</evidence>
<sequence>TKPKPKPTSLSRRLLADPSSSPPSRSCFIIFSPSVVPALLDAPNLPALSDPSAIHGAMSATSDPTLADKACDVHGNGFAHQRQQRRQEEEENIFLFWPNVIGYFRIVLAIASLYYMPLHPRTCSVLYSISCLLDALDGYAARIFNQSTRFGAVLDMVTDRCTTSCLLVFLSSAFPRWAILFQCLIALDFSSHYMHMYATLVVGGADSSHKNIDKSQSRLLNLYYSNKVVLFIFCSLNEVFFIALYLLSFSSPLLSPHLIKGVDAQASAEDNASLLKHMFSDPFSAGALELARANKMDSNGPWILAGLSFPVMAMKQFINVVQLVKASKSLAEVDVKRRSQAAKCMVWRNGRRDGHMFIVFLFVLDYSSTHECRQNDFCFFCSVPSVSACSRDNRHTVSKDKQVPFSHEHKGRKKMPAPQVEEVSDSDPDVPDPDEDDIQSLMESDLLMRRGSPAPPPPSKPRSAPPRPQADTVDGSVFRRFQSLYPVYFDGRRSRRDGRRVCRARAVANPLARTVADACSRLGLTTVLEMNKTHPKDWANPGRVRIDLSSSAAVTNKHQLYVLVASYLGSNPTSESSPGLMRFHHHHGGAADAAHDGQGHGRPSAYPRPAVPRGVKMGELLPWISPALTGGGVSDNLFGDMMREMQQQQQQQQQQAGDDSESGKRRKGKARMP</sequence>
<feature type="compositionally biased region" description="Basic and acidic residues" evidence="12">
    <location>
        <begin position="392"/>
        <end position="408"/>
    </location>
</feature>
<keyword evidence="9" id="KW-1208">Phospholipid metabolism</keyword>
<dbReference type="Gene3D" id="3.30.56.30">
    <property type="entry name" value="Signal recognition particle, SRP19-like subunit"/>
    <property type="match status" value="1"/>
</dbReference>
<keyword evidence="2" id="KW-0963">Cytoplasm</keyword>
<evidence type="ECO:0000313" key="15">
    <source>
        <dbReference type="Proteomes" id="UP000253664"/>
    </source>
</evidence>
<dbReference type="GO" id="GO:0005786">
    <property type="term" value="C:signal recognition particle, endoplasmic reticulum targeting"/>
    <property type="evidence" value="ECO:0007669"/>
    <property type="project" value="UniProtKB-KW"/>
</dbReference>
<dbReference type="Proteomes" id="UP000253664">
    <property type="component" value="Unassembled WGS sequence"/>
</dbReference>
<evidence type="ECO:0008006" key="16">
    <source>
        <dbReference type="Google" id="ProtNLM"/>
    </source>
</evidence>
<dbReference type="InterPro" id="IPR048254">
    <property type="entry name" value="CDP_ALCOHOL_P_TRANSF_CS"/>
</dbReference>
<dbReference type="InterPro" id="IPR036521">
    <property type="entry name" value="SRP19-like_sf"/>
</dbReference>
<dbReference type="SUPFAM" id="SSF69695">
    <property type="entry name" value="SRP19"/>
    <property type="match status" value="1"/>
</dbReference>
<name>A0A367LRM8_9HYPO</name>
<keyword evidence="10" id="KW-0687">Ribonucleoprotein</keyword>
<dbReference type="STRING" id="1330021.A0A367LRM8"/>
<feature type="transmembrane region" description="Helical" evidence="13">
    <location>
        <begin position="166"/>
        <end position="187"/>
    </location>
</feature>
<dbReference type="GO" id="GO:0006661">
    <property type="term" value="P:phosphatidylinositol biosynthetic process"/>
    <property type="evidence" value="ECO:0007669"/>
    <property type="project" value="TreeGrafter"/>
</dbReference>
<evidence type="ECO:0000256" key="4">
    <source>
        <dbReference type="ARBA" id="ARBA00022692"/>
    </source>
</evidence>
<comment type="similarity">
    <text evidence="11">Belongs to the CDP-alcohol phosphatidyltransferase class-I family.</text>
</comment>
<proteinExistence type="inferred from homology"/>
<feature type="transmembrane region" description="Helical" evidence="13">
    <location>
        <begin position="228"/>
        <end position="247"/>
    </location>
</feature>
<dbReference type="Pfam" id="PF01066">
    <property type="entry name" value="CDP-OH_P_transf"/>
    <property type="match status" value="1"/>
</dbReference>
<feature type="region of interest" description="Disordered" evidence="12">
    <location>
        <begin position="643"/>
        <end position="673"/>
    </location>
</feature>
<dbReference type="PROSITE" id="PS00379">
    <property type="entry name" value="CDP_ALCOHOL_P_TRANSF"/>
    <property type="match status" value="1"/>
</dbReference>
<reference evidence="14 15" key="1">
    <citation type="journal article" date="2015" name="BMC Genomics">
        <title>Insights from the genome of Ophiocordyceps polyrhachis-furcata to pathogenicity and host specificity in insect fungi.</title>
        <authorList>
            <person name="Wichadakul D."/>
            <person name="Kobmoo N."/>
            <person name="Ingsriswang S."/>
            <person name="Tangphatsornruang S."/>
            <person name="Chantasingh D."/>
            <person name="Luangsa-ard J.J."/>
            <person name="Eurwilaichitr L."/>
        </authorList>
    </citation>
    <scope>NUCLEOTIDE SEQUENCE [LARGE SCALE GENOMIC DNA]</scope>
    <source>
        <strain evidence="14 15">BCC 54312</strain>
    </source>
</reference>
<accession>A0A367LRM8</accession>
<evidence type="ECO:0000256" key="9">
    <source>
        <dbReference type="ARBA" id="ARBA00023264"/>
    </source>
</evidence>
<dbReference type="PANTHER" id="PTHR15362">
    <property type="entry name" value="PHOSPHATIDYLINOSITOL SYNTHASE"/>
    <property type="match status" value="1"/>
</dbReference>
<feature type="compositionally biased region" description="Acidic residues" evidence="12">
    <location>
        <begin position="422"/>
        <end position="438"/>
    </location>
</feature>
<dbReference type="InterPro" id="IPR002778">
    <property type="entry name" value="Signal_recog_particle_SRP19"/>
</dbReference>
<dbReference type="OrthoDB" id="10251079at2759"/>
<evidence type="ECO:0000256" key="3">
    <source>
        <dbReference type="ARBA" id="ARBA00022679"/>
    </source>
</evidence>
<feature type="compositionally biased region" description="Basic residues" evidence="12">
    <location>
        <begin position="664"/>
        <end position="673"/>
    </location>
</feature>